<proteinExistence type="predicted"/>
<evidence type="ECO:0000256" key="1">
    <source>
        <dbReference type="SAM" id="MobiDB-lite"/>
    </source>
</evidence>
<accession>A0ABS4SUY2</accession>
<comment type="caution">
    <text evidence="2">The sequence shown here is derived from an EMBL/GenBank/DDBJ whole genome shotgun (WGS) entry which is preliminary data.</text>
</comment>
<organism evidence="2 3">
    <name type="scientific">Azospirillum rugosum</name>
    <dbReference type="NCBI Taxonomy" id="416170"/>
    <lineage>
        <taxon>Bacteria</taxon>
        <taxon>Pseudomonadati</taxon>
        <taxon>Pseudomonadota</taxon>
        <taxon>Alphaproteobacteria</taxon>
        <taxon>Rhodospirillales</taxon>
        <taxon>Azospirillaceae</taxon>
        <taxon>Azospirillum</taxon>
    </lineage>
</organism>
<keyword evidence="3" id="KW-1185">Reference proteome</keyword>
<gene>
    <name evidence="2" type="ORF">J2851_006188</name>
</gene>
<dbReference type="Proteomes" id="UP000781958">
    <property type="component" value="Unassembled WGS sequence"/>
</dbReference>
<reference evidence="2 3" key="1">
    <citation type="submission" date="2021-03" db="EMBL/GenBank/DDBJ databases">
        <title>Genomic Encyclopedia of Type Strains, Phase III (KMG-III): the genomes of soil and plant-associated and newly described type strains.</title>
        <authorList>
            <person name="Whitman W."/>
        </authorList>
    </citation>
    <scope>NUCLEOTIDE SEQUENCE [LARGE SCALE GENOMIC DNA]</scope>
    <source>
        <strain evidence="2 3">IMMIB AFH-6</strain>
    </source>
</reference>
<feature type="region of interest" description="Disordered" evidence="1">
    <location>
        <begin position="62"/>
        <end position="82"/>
    </location>
</feature>
<evidence type="ECO:0000313" key="2">
    <source>
        <dbReference type="EMBL" id="MBP2296372.1"/>
    </source>
</evidence>
<name>A0ABS4SUY2_9PROT</name>
<dbReference type="EMBL" id="JAGINP010000030">
    <property type="protein sequence ID" value="MBP2296372.1"/>
    <property type="molecule type" value="Genomic_DNA"/>
</dbReference>
<evidence type="ECO:0000313" key="3">
    <source>
        <dbReference type="Proteomes" id="UP000781958"/>
    </source>
</evidence>
<protein>
    <submittedName>
        <fullName evidence="2">Anti-sigma factor RsiW</fullName>
    </submittedName>
</protein>
<sequence length="285" mass="31299">MNEPISDIDLNAYIDGELDARRRIDVEAYLENNPEIAARVMHDMRVRDEIILFMDSPAPVPVPKANKPAPEPQAVPTGEAQPRRLGWRSLWRRADAPAPRRARDRSASGKGRRAAAALCLIGFGWVGHATMEHLSVNPVAAAHAATHYITIAAQTHQQAQHSEISFKPFAEVAHSLFQRLHSPADPAAAVPLPELDIARAPDGLRTVAWDGGVAIQAAYHSSQNELITLFASEVDSFAVTEPQAERIGEVSVAYWQVGTTVYALCGERSEREILAHARDARMAWF</sequence>
<dbReference type="RefSeq" id="WP_209771445.1">
    <property type="nucleotide sequence ID" value="NZ_JAGINP010000030.1"/>
</dbReference>